<evidence type="ECO:0000313" key="8">
    <source>
        <dbReference type="EMBL" id="MEA0970859.1"/>
    </source>
</evidence>
<organism evidence="8 9">
    <name type="scientific">Candidatus Megaera venefica</name>
    <dbReference type="NCBI Taxonomy" id="2055910"/>
    <lineage>
        <taxon>Bacteria</taxon>
        <taxon>Pseudomonadati</taxon>
        <taxon>Pseudomonadota</taxon>
        <taxon>Alphaproteobacteria</taxon>
        <taxon>Rickettsiales</taxon>
        <taxon>Rickettsiaceae</taxon>
        <taxon>Candidatus Megaera</taxon>
    </lineage>
</organism>
<dbReference type="SUPFAM" id="SSF50346">
    <property type="entry name" value="PRC-barrel domain"/>
    <property type="match status" value="1"/>
</dbReference>
<keyword evidence="3 5" id="KW-0698">rRNA processing</keyword>
<name>A0ABU5NCF5_9RICK</name>
<keyword evidence="4 5" id="KW-0143">Chaperone</keyword>
<dbReference type="EMBL" id="JARJFB010000053">
    <property type="protein sequence ID" value="MEA0970859.1"/>
    <property type="molecule type" value="Genomic_DNA"/>
</dbReference>
<dbReference type="InterPro" id="IPR011961">
    <property type="entry name" value="RimM"/>
</dbReference>
<evidence type="ECO:0000313" key="9">
    <source>
        <dbReference type="Proteomes" id="UP001291687"/>
    </source>
</evidence>
<feature type="domain" description="PRC-barrel" evidence="7">
    <location>
        <begin position="95"/>
        <end position="158"/>
    </location>
</feature>
<evidence type="ECO:0000256" key="3">
    <source>
        <dbReference type="ARBA" id="ARBA00022552"/>
    </source>
</evidence>
<comment type="similarity">
    <text evidence="5">Belongs to the RimM family.</text>
</comment>
<dbReference type="Proteomes" id="UP001291687">
    <property type="component" value="Unassembled WGS sequence"/>
</dbReference>
<dbReference type="HAMAP" id="MF_00014">
    <property type="entry name" value="Ribosome_mat_RimM"/>
    <property type="match status" value="1"/>
</dbReference>
<evidence type="ECO:0000256" key="2">
    <source>
        <dbReference type="ARBA" id="ARBA00022517"/>
    </source>
</evidence>
<evidence type="ECO:0000256" key="1">
    <source>
        <dbReference type="ARBA" id="ARBA00022490"/>
    </source>
</evidence>
<proteinExistence type="inferred from homology"/>
<comment type="function">
    <text evidence="5">An accessory protein needed during the final step in the assembly of 30S ribosomal subunit, possibly for assembly of the head region. Essential for efficient processing of 16S rRNA. May be needed both before and after RbfA during the maturation of 16S rRNA. It has affinity for free ribosomal 30S subunits but not for 70S ribosomes.</text>
</comment>
<dbReference type="Pfam" id="PF05239">
    <property type="entry name" value="PRC"/>
    <property type="match status" value="1"/>
</dbReference>
<feature type="domain" description="RimM N-terminal" evidence="6">
    <location>
        <begin position="10"/>
        <end position="87"/>
    </location>
</feature>
<protein>
    <recommendedName>
        <fullName evidence="5">Ribosome maturation factor RimM</fullName>
    </recommendedName>
</protein>
<gene>
    <name evidence="5" type="primary">rimM</name>
    <name evidence="8" type="ORF">Megvenef_00828</name>
</gene>
<keyword evidence="9" id="KW-1185">Reference proteome</keyword>
<evidence type="ECO:0000259" key="6">
    <source>
        <dbReference type="Pfam" id="PF01782"/>
    </source>
</evidence>
<dbReference type="SUPFAM" id="SSF50447">
    <property type="entry name" value="Translation proteins"/>
    <property type="match status" value="1"/>
</dbReference>
<dbReference type="InterPro" id="IPR009000">
    <property type="entry name" value="Transl_B-barrel_sf"/>
</dbReference>
<dbReference type="InterPro" id="IPR036976">
    <property type="entry name" value="RimM_N_sf"/>
</dbReference>
<evidence type="ECO:0000256" key="5">
    <source>
        <dbReference type="HAMAP-Rule" id="MF_00014"/>
    </source>
</evidence>
<keyword evidence="1 5" id="KW-0963">Cytoplasm</keyword>
<dbReference type="RefSeq" id="WP_322776756.1">
    <property type="nucleotide sequence ID" value="NZ_JARJFB010000053.1"/>
</dbReference>
<dbReference type="InterPro" id="IPR011033">
    <property type="entry name" value="PRC_barrel-like_sf"/>
</dbReference>
<dbReference type="InterPro" id="IPR002676">
    <property type="entry name" value="RimM_N"/>
</dbReference>
<comment type="domain">
    <text evidence="5">The PRC barrel domain binds ribosomal protein uS19.</text>
</comment>
<dbReference type="PANTHER" id="PTHR33692:SF1">
    <property type="entry name" value="RIBOSOME MATURATION FACTOR RIMM"/>
    <property type="match status" value="1"/>
</dbReference>
<sequence length="163" mass="18132">MKEEDGLILVGVISAAHGIKGDVLVKSFTDPKENILSINILDKTRVPIKLKKVRVNTNGTLVCRFIGSNDRNAAEALSGTKLFCLRDHLPATQQDEYYISDLKKLSVVNENGEKIGIIIDVANFGAGDIIEIRFNNDLEEMFPFTKEFFPEIGKDYIVLSKTS</sequence>
<comment type="caution">
    <text evidence="8">The sequence shown here is derived from an EMBL/GenBank/DDBJ whole genome shotgun (WGS) entry which is preliminary data.</text>
</comment>
<evidence type="ECO:0000256" key="4">
    <source>
        <dbReference type="ARBA" id="ARBA00023186"/>
    </source>
</evidence>
<dbReference type="InterPro" id="IPR027275">
    <property type="entry name" value="PRC-brl_dom"/>
</dbReference>
<keyword evidence="2 5" id="KW-0690">Ribosome biogenesis</keyword>
<dbReference type="Gene3D" id="2.40.30.60">
    <property type="entry name" value="RimM"/>
    <property type="match status" value="1"/>
</dbReference>
<evidence type="ECO:0000259" key="7">
    <source>
        <dbReference type="Pfam" id="PF05239"/>
    </source>
</evidence>
<comment type="subcellular location">
    <subcellularLocation>
        <location evidence="5">Cytoplasm</location>
    </subcellularLocation>
</comment>
<dbReference type="Gene3D" id="2.30.30.240">
    <property type="entry name" value="PRC-barrel domain"/>
    <property type="match status" value="1"/>
</dbReference>
<reference evidence="8 9" key="1">
    <citation type="submission" date="2023-03" db="EMBL/GenBank/DDBJ databases">
        <title>Host association and intracellularity evolved multiple times independently in the Rickettsiales.</title>
        <authorList>
            <person name="Castelli M."/>
            <person name="Nardi T."/>
            <person name="Gammuto L."/>
            <person name="Bellinzona G."/>
            <person name="Sabaneyeva E."/>
            <person name="Potekhin A."/>
            <person name="Serra V."/>
            <person name="Petroni G."/>
            <person name="Sassera D."/>
        </authorList>
    </citation>
    <scope>NUCLEOTIDE SEQUENCE [LARGE SCALE GENOMIC DNA]</scope>
    <source>
        <strain evidence="8 9">Sr 2-6</strain>
    </source>
</reference>
<dbReference type="PANTHER" id="PTHR33692">
    <property type="entry name" value="RIBOSOME MATURATION FACTOR RIMM"/>
    <property type="match status" value="1"/>
</dbReference>
<dbReference type="NCBIfam" id="TIGR02273">
    <property type="entry name" value="16S_RimM"/>
    <property type="match status" value="1"/>
</dbReference>
<comment type="subunit">
    <text evidence="5">Binds ribosomal protein uS19.</text>
</comment>
<accession>A0ABU5NCF5</accession>
<dbReference type="Pfam" id="PF01782">
    <property type="entry name" value="RimM"/>
    <property type="match status" value="1"/>
</dbReference>